<dbReference type="Gene3D" id="1.10.3680.10">
    <property type="entry name" value="TerB-like"/>
    <property type="match status" value="2"/>
</dbReference>
<dbReference type="InterPro" id="IPR008523">
    <property type="entry name" value="DUF805"/>
</dbReference>
<evidence type="ECO:0000313" key="5">
    <source>
        <dbReference type="Proteomes" id="UP001202831"/>
    </source>
</evidence>
<dbReference type="PROSITE" id="PS50076">
    <property type="entry name" value="DNAJ_2"/>
    <property type="match status" value="1"/>
</dbReference>
<evidence type="ECO:0000313" key="4">
    <source>
        <dbReference type="EMBL" id="MCL2915560.1"/>
    </source>
</evidence>
<evidence type="ECO:0000256" key="2">
    <source>
        <dbReference type="SAM" id="Phobius"/>
    </source>
</evidence>
<dbReference type="SUPFAM" id="SSF158682">
    <property type="entry name" value="TerB-like"/>
    <property type="match status" value="2"/>
</dbReference>
<reference evidence="4 5" key="1">
    <citation type="submission" date="2022-01" db="EMBL/GenBank/DDBJ databases">
        <title>Whole genome-based taxonomy of the Shewanellaceae.</title>
        <authorList>
            <person name="Martin-Rodriguez A.J."/>
        </authorList>
    </citation>
    <scope>NUCLEOTIDE SEQUENCE [LARGE SCALE GENOMIC DNA]</scope>
    <source>
        <strain evidence="4 5">DSM 21332</strain>
    </source>
</reference>
<keyword evidence="1" id="KW-0143">Chaperone</keyword>
<dbReference type="SUPFAM" id="SSF46565">
    <property type="entry name" value="Chaperone J-domain"/>
    <property type="match status" value="1"/>
</dbReference>
<sequence length="417" mass="46273">MISYLLSFRGQIGRLEFLAHFILVLLLLVSASAVAKESGLSEEQMSVLMVPVSIAAMYLFLSAATRRCRDLGIHLAWLLVLLIPFANYGMLVMFVFVAGWASKSGISSLLTIQKFLAESDGAVNSKETIAFEDIWKAEMGDKFFAIAVEQFVHGKLNPLISYKSQVNSLKKKYGKNPEQIYAAMSMLVMIAQADARINEKEASLLEHFAEKLGANTLIPPGFAIVMGMLAKMAKADGVVVSEEISVIDSFLVDGMQFNSEQRKMAIDEFNKAKDSKNSFSDYLLDFSRTHEGRRDLFELTFSVLLDVALADGSISLEEEKMLDEAAKVLQINFDKKESPGAGGIDPVSQEAIYERILGLHSGYTINDVKRRYKELIAKNHPDKVVGLSDAIREAAEMESKKINEAYEFFKRKLNGGS</sequence>
<gene>
    <name evidence="4" type="ORF">L2725_17535</name>
</gene>
<keyword evidence="2" id="KW-0472">Membrane</keyword>
<dbReference type="RefSeq" id="WP_249250149.1">
    <property type="nucleotide sequence ID" value="NZ_JAKIKT010000007.1"/>
</dbReference>
<keyword evidence="2" id="KW-0812">Transmembrane</keyword>
<dbReference type="Pfam" id="PF05656">
    <property type="entry name" value="DUF805"/>
    <property type="match status" value="1"/>
</dbReference>
<dbReference type="Proteomes" id="UP001202831">
    <property type="component" value="Unassembled WGS sequence"/>
</dbReference>
<name>A0ABT0NBS3_9GAMM</name>
<keyword evidence="5" id="KW-1185">Reference proteome</keyword>
<organism evidence="4 5">
    <name type="scientific">Shewanella corallii</name>
    <dbReference type="NCBI Taxonomy" id="560080"/>
    <lineage>
        <taxon>Bacteria</taxon>
        <taxon>Pseudomonadati</taxon>
        <taxon>Pseudomonadota</taxon>
        <taxon>Gammaproteobacteria</taxon>
        <taxon>Alteromonadales</taxon>
        <taxon>Shewanellaceae</taxon>
        <taxon>Shewanella</taxon>
    </lineage>
</organism>
<protein>
    <submittedName>
        <fullName evidence="4">TerB family tellurite resistance protein</fullName>
    </submittedName>
</protein>
<dbReference type="Pfam" id="PF05099">
    <property type="entry name" value="TerB"/>
    <property type="match status" value="2"/>
</dbReference>
<dbReference type="Gene3D" id="1.10.287.110">
    <property type="entry name" value="DnaJ domain"/>
    <property type="match status" value="1"/>
</dbReference>
<evidence type="ECO:0000259" key="3">
    <source>
        <dbReference type="PROSITE" id="PS50076"/>
    </source>
</evidence>
<dbReference type="InterPro" id="IPR029024">
    <property type="entry name" value="TerB-like"/>
</dbReference>
<dbReference type="Pfam" id="PF00226">
    <property type="entry name" value="DnaJ"/>
    <property type="match status" value="1"/>
</dbReference>
<dbReference type="CDD" id="cd06257">
    <property type="entry name" value="DnaJ"/>
    <property type="match status" value="1"/>
</dbReference>
<proteinExistence type="predicted"/>
<feature type="transmembrane region" description="Helical" evidence="2">
    <location>
        <begin position="75"/>
        <end position="101"/>
    </location>
</feature>
<feature type="domain" description="J" evidence="3">
    <location>
        <begin position="352"/>
        <end position="414"/>
    </location>
</feature>
<evidence type="ECO:0000256" key="1">
    <source>
        <dbReference type="ARBA" id="ARBA00023186"/>
    </source>
</evidence>
<accession>A0ABT0NBS3</accession>
<dbReference type="InterPro" id="IPR007791">
    <property type="entry name" value="DjlA_N"/>
</dbReference>
<comment type="caution">
    <text evidence="4">The sequence shown here is derived from an EMBL/GenBank/DDBJ whole genome shotgun (WGS) entry which is preliminary data.</text>
</comment>
<feature type="transmembrane region" description="Helical" evidence="2">
    <location>
        <begin position="45"/>
        <end position="63"/>
    </location>
</feature>
<dbReference type="InterPro" id="IPR036869">
    <property type="entry name" value="J_dom_sf"/>
</dbReference>
<dbReference type="InterPro" id="IPR001623">
    <property type="entry name" value="DnaJ_domain"/>
</dbReference>
<keyword evidence="2" id="KW-1133">Transmembrane helix</keyword>
<dbReference type="SMART" id="SM00271">
    <property type="entry name" value="DnaJ"/>
    <property type="match status" value="1"/>
</dbReference>
<dbReference type="EMBL" id="JAKIKT010000007">
    <property type="protein sequence ID" value="MCL2915560.1"/>
    <property type="molecule type" value="Genomic_DNA"/>
</dbReference>